<dbReference type="InterPro" id="IPR017871">
    <property type="entry name" value="ABC_transporter-like_CS"/>
</dbReference>
<dbReference type="CDD" id="cd03230">
    <property type="entry name" value="ABC_DR_subfamily_A"/>
    <property type="match status" value="1"/>
</dbReference>
<dbReference type="PROSITE" id="PS00211">
    <property type="entry name" value="ABC_TRANSPORTER_1"/>
    <property type="match status" value="1"/>
</dbReference>
<dbReference type="GO" id="GO:0005524">
    <property type="term" value="F:ATP binding"/>
    <property type="evidence" value="ECO:0007669"/>
    <property type="project" value="UniProtKB-KW"/>
</dbReference>
<evidence type="ECO:0000313" key="6">
    <source>
        <dbReference type="Proteomes" id="UP001596250"/>
    </source>
</evidence>
<keyword evidence="1" id="KW-0813">Transport</keyword>
<reference evidence="6" key="1">
    <citation type="journal article" date="2019" name="Int. J. Syst. Evol. Microbiol.">
        <title>The Global Catalogue of Microorganisms (GCM) 10K type strain sequencing project: providing services to taxonomists for standard genome sequencing and annotation.</title>
        <authorList>
            <consortium name="The Broad Institute Genomics Platform"/>
            <consortium name="The Broad Institute Genome Sequencing Center for Infectious Disease"/>
            <person name="Wu L."/>
            <person name="Ma J."/>
        </authorList>
    </citation>
    <scope>NUCLEOTIDE SEQUENCE [LARGE SCALE GENOMIC DNA]</scope>
    <source>
        <strain evidence="6">CCM 8749</strain>
    </source>
</reference>
<dbReference type="Pfam" id="PF00005">
    <property type="entry name" value="ABC_tran"/>
    <property type="match status" value="1"/>
</dbReference>
<keyword evidence="6" id="KW-1185">Reference proteome</keyword>
<dbReference type="EMBL" id="JBHSQV010000166">
    <property type="protein sequence ID" value="MFC5987575.1"/>
    <property type="molecule type" value="Genomic_DNA"/>
</dbReference>
<sequence>MDSIMDVRIEEAGYSEQKASIFEIEFSLYPGELVGLIGPNGAGKSTTIKAILGLLRHMKGDVRFKSGEMSWGYIPEQPVYYNQMTLFEHMALAAAVYGMSKEQLKTRGDMLLERFKLKHVKHHYPTSFSKGMKQKMMLIIGFLHSPSIYIIDEPFIGLDPQGMQDLLEFLGEERRRGAAVLMSTHVLDTAEKICERFLVMREGQLIVAGDLEEIRSRSFRPEGSLFECFQILHQGVE</sequence>
<dbReference type="InterPro" id="IPR027417">
    <property type="entry name" value="P-loop_NTPase"/>
</dbReference>
<accession>A0ABW1IR80</accession>
<dbReference type="RefSeq" id="WP_379894980.1">
    <property type="nucleotide sequence ID" value="NZ_CBCSCT010000034.1"/>
</dbReference>
<dbReference type="InterPro" id="IPR003593">
    <property type="entry name" value="AAA+_ATPase"/>
</dbReference>
<organism evidence="5 6">
    <name type="scientific">Marinicrinis lubricantis</name>
    <dbReference type="NCBI Taxonomy" id="2086470"/>
    <lineage>
        <taxon>Bacteria</taxon>
        <taxon>Bacillati</taxon>
        <taxon>Bacillota</taxon>
        <taxon>Bacilli</taxon>
        <taxon>Bacillales</taxon>
        <taxon>Paenibacillaceae</taxon>
    </lineage>
</organism>
<dbReference type="PANTHER" id="PTHR42939">
    <property type="entry name" value="ABC TRANSPORTER ATP-BINDING PROTEIN ALBC-RELATED"/>
    <property type="match status" value="1"/>
</dbReference>
<evidence type="ECO:0000256" key="2">
    <source>
        <dbReference type="ARBA" id="ARBA00022741"/>
    </source>
</evidence>
<feature type="domain" description="ABC transporter" evidence="4">
    <location>
        <begin position="4"/>
        <end position="227"/>
    </location>
</feature>
<dbReference type="InterPro" id="IPR051782">
    <property type="entry name" value="ABC_Transporter_VariousFunc"/>
</dbReference>
<evidence type="ECO:0000256" key="1">
    <source>
        <dbReference type="ARBA" id="ARBA00022448"/>
    </source>
</evidence>
<evidence type="ECO:0000313" key="5">
    <source>
        <dbReference type="EMBL" id="MFC5987575.1"/>
    </source>
</evidence>
<dbReference type="Proteomes" id="UP001596250">
    <property type="component" value="Unassembled WGS sequence"/>
</dbReference>
<comment type="caution">
    <text evidence="5">The sequence shown here is derived from an EMBL/GenBank/DDBJ whole genome shotgun (WGS) entry which is preliminary data.</text>
</comment>
<dbReference type="SMART" id="SM00382">
    <property type="entry name" value="AAA"/>
    <property type="match status" value="1"/>
</dbReference>
<protein>
    <submittedName>
        <fullName evidence="5">ABC transporter ATP-binding protein</fullName>
    </submittedName>
</protein>
<proteinExistence type="predicted"/>
<dbReference type="InterPro" id="IPR003439">
    <property type="entry name" value="ABC_transporter-like_ATP-bd"/>
</dbReference>
<name>A0ABW1IR80_9BACL</name>
<evidence type="ECO:0000256" key="3">
    <source>
        <dbReference type="ARBA" id="ARBA00022840"/>
    </source>
</evidence>
<gene>
    <name evidence="5" type="ORF">ACFPXP_14305</name>
</gene>
<dbReference type="SUPFAM" id="SSF52540">
    <property type="entry name" value="P-loop containing nucleoside triphosphate hydrolases"/>
    <property type="match status" value="1"/>
</dbReference>
<keyword evidence="2" id="KW-0547">Nucleotide-binding</keyword>
<dbReference type="Gene3D" id="3.40.50.300">
    <property type="entry name" value="P-loop containing nucleotide triphosphate hydrolases"/>
    <property type="match status" value="1"/>
</dbReference>
<evidence type="ECO:0000259" key="4">
    <source>
        <dbReference type="PROSITE" id="PS50893"/>
    </source>
</evidence>
<dbReference type="PROSITE" id="PS50893">
    <property type="entry name" value="ABC_TRANSPORTER_2"/>
    <property type="match status" value="1"/>
</dbReference>
<keyword evidence="3 5" id="KW-0067">ATP-binding</keyword>
<dbReference type="PANTHER" id="PTHR42939:SF2">
    <property type="entry name" value="ABC-TYPE TRANSPORTER ATP-BINDING PROTEIN ECSA"/>
    <property type="match status" value="1"/>
</dbReference>